<feature type="coiled-coil region" evidence="1">
    <location>
        <begin position="139"/>
        <end position="166"/>
    </location>
</feature>
<keyword evidence="1" id="KW-0175">Coiled coil</keyword>
<feature type="non-terminal residue" evidence="3">
    <location>
        <position position="1"/>
    </location>
</feature>
<dbReference type="PANTHER" id="PTHR33371">
    <property type="entry name" value="INTERMEMBRANE PHOSPHOLIPID TRANSPORT SYSTEM BINDING PROTEIN MLAD-RELATED"/>
    <property type="match status" value="1"/>
</dbReference>
<feature type="domain" description="Mce/MlaD" evidence="2">
    <location>
        <begin position="3"/>
        <end position="41"/>
    </location>
</feature>
<comment type="caution">
    <text evidence="3">The sequence shown here is derived from an EMBL/GenBank/DDBJ whole genome shotgun (WGS) entry which is preliminary data.</text>
</comment>
<dbReference type="EMBL" id="DRSK01000155">
    <property type="protein sequence ID" value="HHE07804.1"/>
    <property type="molecule type" value="Genomic_DNA"/>
</dbReference>
<dbReference type="AlphaFoldDB" id="A0A7C5DEG2"/>
<dbReference type="PANTHER" id="PTHR33371:SF4">
    <property type="entry name" value="INTERMEMBRANE PHOSPHOLIPID TRANSPORT SYSTEM BINDING PROTEIN MLAD"/>
    <property type="match status" value="1"/>
</dbReference>
<dbReference type="InterPro" id="IPR003399">
    <property type="entry name" value="Mce/MlaD"/>
</dbReference>
<organism evidence="3">
    <name type="scientific">Chlorobaculum parvum</name>
    <dbReference type="NCBI Taxonomy" id="274539"/>
    <lineage>
        <taxon>Bacteria</taxon>
        <taxon>Pseudomonadati</taxon>
        <taxon>Chlorobiota</taxon>
        <taxon>Chlorobiia</taxon>
        <taxon>Chlorobiales</taxon>
        <taxon>Chlorobiaceae</taxon>
        <taxon>Chlorobaculum</taxon>
    </lineage>
</organism>
<dbReference type="InterPro" id="IPR052336">
    <property type="entry name" value="MlaD_Phospholipid_Transporter"/>
</dbReference>
<dbReference type="Pfam" id="PF02470">
    <property type="entry name" value="MlaD"/>
    <property type="match status" value="1"/>
</dbReference>
<sequence>LYVVANLKLQNEYANLVTKDSKASIRSLGVLGDKYVDIKAGAGQPVKDGDFIRFQPEDGLSAITSNAKQTIEKLNTLLDNLNHGEGPAGRLISDKKMGDDLEKTVANLRKSSDELQSVSAQIAHGKGLLSKLLHDKSLADNTEQTIVNLKQAAAETETLMKQLNDGKGTLGKLNSDPALYNHLSSTLVSLDSLLTDLKRKPSRYVRFTLF</sequence>
<gene>
    <name evidence="3" type="ORF">ENL01_02700</name>
</gene>
<accession>A0A7C5DEG2</accession>
<evidence type="ECO:0000313" key="3">
    <source>
        <dbReference type="EMBL" id="HHE07804.1"/>
    </source>
</evidence>
<name>A0A7C5DEG2_9CHLB</name>
<reference evidence="3" key="1">
    <citation type="journal article" date="2020" name="mSystems">
        <title>Genome- and Community-Level Interaction Insights into Carbon Utilization and Element Cycling Functions of Hydrothermarchaeota in Hydrothermal Sediment.</title>
        <authorList>
            <person name="Zhou Z."/>
            <person name="Liu Y."/>
            <person name="Xu W."/>
            <person name="Pan J."/>
            <person name="Luo Z.H."/>
            <person name="Li M."/>
        </authorList>
    </citation>
    <scope>NUCLEOTIDE SEQUENCE [LARGE SCALE GENOMIC DNA]</scope>
    <source>
        <strain evidence="3">HyVt-628</strain>
    </source>
</reference>
<proteinExistence type="predicted"/>
<protein>
    <submittedName>
        <fullName evidence="3">MCE family protein</fullName>
    </submittedName>
</protein>
<evidence type="ECO:0000259" key="2">
    <source>
        <dbReference type="Pfam" id="PF02470"/>
    </source>
</evidence>
<dbReference type="Proteomes" id="UP000886059">
    <property type="component" value="Unassembled WGS sequence"/>
</dbReference>
<evidence type="ECO:0000256" key="1">
    <source>
        <dbReference type="SAM" id="Coils"/>
    </source>
</evidence>